<dbReference type="OrthoDB" id="2278856at2759"/>
<evidence type="ECO:0000259" key="2">
    <source>
        <dbReference type="Pfam" id="PF13843"/>
    </source>
</evidence>
<feature type="domain" description="PiggyBac transposable element-derived protein" evidence="2">
    <location>
        <begin position="92"/>
        <end position="328"/>
    </location>
</feature>
<comment type="caution">
    <text evidence="3">The sequence shown here is derived from an EMBL/GenBank/DDBJ whole genome shotgun (WGS) entry which is preliminary data.</text>
</comment>
<dbReference type="VEuPathDB" id="FungiDB:MUCCIDRAFT_159352"/>
<proteinExistence type="predicted"/>
<name>A0A168QG98_MUCCL</name>
<reference evidence="3 4" key="1">
    <citation type="submission" date="2015-06" db="EMBL/GenBank/DDBJ databases">
        <title>Expansion of signal transduction pathways in fungi by whole-genome duplication.</title>
        <authorList>
            <consortium name="DOE Joint Genome Institute"/>
            <person name="Corrochano L.M."/>
            <person name="Kuo A."/>
            <person name="Marcet-Houben M."/>
            <person name="Polaino S."/>
            <person name="Salamov A."/>
            <person name="Villalobos J.M."/>
            <person name="Alvarez M.I."/>
            <person name="Avalos J."/>
            <person name="Benito E.P."/>
            <person name="Benoit I."/>
            <person name="Burger G."/>
            <person name="Camino L.P."/>
            <person name="Canovas D."/>
            <person name="Cerda-Olmedo E."/>
            <person name="Cheng J.-F."/>
            <person name="Dominguez A."/>
            <person name="Elias M."/>
            <person name="Eslava A.P."/>
            <person name="Glaser F."/>
            <person name="Grimwood J."/>
            <person name="Gutierrez G."/>
            <person name="Heitman J."/>
            <person name="Henrissat B."/>
            <person name="Iturriaga E.A."/>
            <person name="Lang B.F."/>
            <person name="Lavin J.L."/>
            <person name="Lee S."/>
            <person name="Li W."/>
            <person name="Lindquist E."/>
            <person name="Lopez-Garcia S."/>
            <person name="Luque E.M."/>
            <person name="Marcos A.T."/>
            <person name="Martin J."/>
            <person name="Mccluskey K."/>
            <person name="Medina H.R."/>
            <person name="Miralles-Duran A."/>
            <person name="Miyazaki A."/>
            <person name="Munoz-Torres E."/>
            <person name="Oguiza J.A."/>
            <person name="Ohm R."/>
            <person name="Olmedo M."/>
            <person name="Orejas M."/>
            <person name="Ortiz-Castellanos L."/>
            <person name="Pisabarro A.G."/>
            <person name="Rodriguez-Romero J."/>
            <person name="Ruiz-Herrera J."/>
            <person name="Ruiz-Vazquez R."/>
            <person name="Sanz C."/>
            <person name="Schackwitz W."/>
            <person name="Schmutz J."/>
            <person name="Shahriari M."/>
            <person name="Shelest E."/>
            <person name="Silva-Franco F."/>
            <person name="Soanes D."/>
            <person name="Syed K."/>
            <person name="Tagua V.G."/>
            <person name="Talbot N.J."/>
            <person name="Thon M."/>
            <person name="De Vries R.P."/>
            <person name="Wiebenga A."/>
            <person name="Yadav J.S."/>
            <person name="Braun E.L."/>
            <person name="Baker S."/>
            <person name="Garre V."/>
            <person name="Horwitz B."/>
            <person name="Torres-Martinez S."/>
            <person name="Idnurm A."/>
            <person name="Herrera-Estrella A."/>
            <person name="Gabaldon T."/>
            <person name="Grigoriev I.V."/>
        </authorList>
    </citation>
    <scope>NUCLEOTIDE SEQUENCE [LARGE SCALE GENOMIC DNA]</scope>
    <source>
        <strain evidence="3 4">CBS 277.49</strain>
    </source>
</reference>
<dbReference type="EMBL" id="AMYB01000001">
    <property type="protein sequence ID" value="OAD09196.1"/>
    <property type="molecule type" value="Genomic_DNA"/>
</dbReference>
<protein>
    <recommendedName>
        <fullName evidence="2">PiggyBac transposable element-derived protein domain-containing protein</fullName>
    </recommendedName>
</protein>
<feature type="region of interest" description="Disordered" evidence="1">
    <location>
        <begin position="56"/>
        <end position="85"/>
    </location>
</feature>
<gene>
    <name evidence="3" type="ORF">MUCCIDRAFT_159352</name>
</gene>
<dbReference type="PANTHER" id="PTHR46599:SF3">
    <property type="entry name" value="PIGGYBAC TRANSPOSABLE ELEMENT-DERIVED PROTEIN 4"/>
    <property type="match status" value="1"/>
</dbReference>
<organism evidence="3 4">
    <name type="scientific">Mucor lusitanicus CBS 277.49</name>
    <dbReference type="NCBI Taxonomy" id="747725"/>
    <lineage>
        <taxon>Eukaryota</taxon>
        <taxon>Fungi</taxon>
        <taxon>Fungi incertae sedis</taxon>
        <taxon>Mucoromycota</taxon>
        <taxon>Mucoromycotina</taxon>
        <taxon>Mucoromycetes</taxon>
        <taxon>Mucorales</taxon>
        <taxon>Mucorineae</taxon>
        <taxon>Mucoraceae</taxon>
        <taxon>Mucor</taxon>
    </lineage>
</organism>
<evidence type="ECO:0000256" key="1">
    <source>
        <dbReference type="SAM" id="MobiDB-lite"/>
    </source>
</evidence>
<keyword evidence="4" id="KW-1185">Reference proteome</keyword>
<dbReference type="InterPro" id="IPR029526">
    <property type="entry name" value="PGBD"/>
</dbReference>
<dbReference type="Proteomes" id="UP000077051">
    <property type="component" value="Unassembled WGS sequence"/>
</dbReference>
<accession>A0A168QG98</accession>
<dbReference type="AlphaFoldDB" id="A0A168QG98"/>
<dbReference type="STRING" id="747725.A0A168QG98"/>
<dbReference type="Pfam" id="PF13843">
    <property type="entry name" value="DDE_Tnp_1_7"/>
    <property type="match status" value="1"/>
</dbReference>
<evidence type="ECO:0000313" key="3">
    <source>
        <dbReference type="EMBL" id="OAD09196.1"/>
    </source>
</evidence>
<evidence type="ECO:0000313" key="4">
    <source>
        <dbReference type="Proteomes" id="UP000077051"/>
    </source>
</evidence>
<dbReference type="PANTHER" id="PTHR46599">
    <property type="entry name" value="PIGGYBAC TRANSPOSABLE ELEMENT-DERIVED PROTEIN 4"/>
    <property type="match status" value="1"/>
</dbReference>
<sequence length="490" mass="56120">MYDAILDEVPSITMTTLIRQGCLKYMGSEASAASNKAPAETIDLPVVSEDLLDDALQSSSEEDDVDPTPGDGWSSGRKSHSKLNMEGQRRASPLEYFLFFLPQDHFHYVIGSTNAHARTVDATWRDITYNKYMMWLALLTVMTVVHHSDRKAYWKQGSSHFTMSVNFKQYMSYWRFEDIMRMHTFEVPSIERKQADPLYQIRSTIKIFNEHMARCVVPGKYLVIDESMHQWLGERMPNLKKVPQKPHPIGQEFKTLADHHSYCILQMDTVSDPLPKEFDNDLDMKKLTAAVKQLVKPWIGSGRTVIADSWFGSPDMISMLTSNNGLHYTMKKTTDDGGMFVCAYREKKVKAFVSSCGTTRLNDQRTFRNSDVQTSTAQRPEVVGEYETHKSSIIDAASNLRDNKISYHDIISTDRWEMHYFGFFLGICEANAFSAYRVFRDGSNTNHSAFKDSLTWSFLRHCKSLNNDIMEPALPAAILRAARSCNYHNY</sequence>